<dbReference type="GO" id="GO:0009055">
    <property type="term" value="F:electron transfer activity"/>
    <property type="evidence" value="ECO:0007669"/>
    <property type="project" value="InterPro"/>
</dbReference>
<evidence type="ECO:0000256" key="7">
    <source>
        <dbReference type="ARBA" id="ARBA00023004"/>
    </source>
</evidence>
<organism evidence="12 13">
    <name type="scientific">Leeuwenhoekiella marinoflava</name>
    <dbReference type="NCBI Taxonomy" id="988"/>
    <lineage>
        <taxon>Bacteria</taxon>
        <taxon>Pseudomonadati</taxon>
        <taxon>Bacteroidota</taxon>
        <taxon>Flavobacteriia</taxon>
        <taxon>Flavobacteriales</taxon>
        <taxon>Flavobacteriaceae</taxon>
        <taxon>Leeuwenhoekiella</taxon>
    </lineage>
</organism>
<keyword evidence="4 10" id="KW-0812">Transmembrane</keyword>
<keyword evidence="3 9" id="KW-0349">Heme</keyword>
<dbReference type="AlphaFoldDB" id="A0A4Q0PL70"/>
<evidence type="ECO:0000259" key="11">
    <source>
        <dbReference type="PROSITE" id="PS51007"/>
    </source>
</evidence>
<dbReference type="InterPro" id="IPR004923">
    <property type="entry name" value="FTR1/Fip1/EfeU"/>
</dbReference>
<feature type="domain" description="Cytochrome c" evidence="11">
    <location>
        <begin position="135"/>
        <end position="222"/>
    </location>
</feature>
<reference evidence="12 13" key="1">
    <citation type="submission" date="2018-07" db="EMBL/GenBank/DDBJ databases">
        <title>Leeuwenhoekiella genomics.</title>
        <authorList>
            <person name="Tahon G."/>
            <person name="Willems A."/>
        </authorList>
    </citation>
    <scope>NUCLEOTIDE SEQUENCE [LARGE SCALE GENOMIC DNA]</scope>
    <source>
        <strain evidence="12 13">LMG 1345</strain>
    </source>
</reference>
<keyword evidence="5 9" id="KW-0479">Metal-binding</keyword>
<protein>
    <submittedName>
        <fullName evidence="12">High-affinity iron transporter</fullName>
    </submittedName>
</protein>
<evidence type="ECO:0000256" key="4">
    <source>
        <dbReference type="ARBA" id="ARBA00022692"/>
    </source>
</evidence>
<evidence type="ECO:0000256" key="9">
    <source>
        <dbReference type="PROSITE-ProRule" id="PRU00433"/>
    </source>
</evidence>
<dbReference type="RefSeq" id="WP_073099365.1">
    <property type="nucleotide sequence ID" value="NZ_QOVL01000009.1"/>
</dbReference>
<keyword evidence="7 9" id="KW-0408">Iron</keyword>
<dbReference type="PANTHER" id="PTHR31632:SF2">
    <property type="entry name" value="PLASMA MEMBRANE IRON PERMEASE"/>
    <property type="match status" value="1"/>
</dbReference>
<comment type="caution">
    <text evidence="12">The sequence shown here is derived from an EMBL/GenBank/DDBJ whole genome shotgun (WGS) entry which is preliminary data.</text>
</comment>
<feature type="transmembrane region" description="Helical" evidence="10">
    <location>
        <begin position="574"/>
        <end position="594"/>
    </location>
</feature>
<gene>
    <name evidence="12" type="ORF">DSL99_2180</name>
</gene>
<evidence type="ECO:0000256" key="8">
    <source>
        <dbReference type="ARBA" id="ARBA00023136"/>
    </source>
</evidence>
<dbReference type="Pfam" id="PF03239">
    <property type="entry name" value="FTR1"/>
    <property type="match status" value="1"/>
</dbReference>
<dbReference type="InterPro" id="IPR036909">
    <property type="entry name" value="Cyt_c-like_dom_sf"/>
</dbReference>
<dbReference type="PANTHER" id="PTHR31632">
    <property type="entry name" value="IRON TRANSPORTER FTH1"/>
    <property type="match status" value="1"/>
</dbReference>
<dbReference type="GO" id="GO:0033573">
    <property type="term" value="C:high-affinity iron permease complex"/>
    <property type="evidence" value="ECO:0007669"/>
    <property type="project" value="InterPro"/>
</dbReference>
<sequence length="650" mass="72677">MLQHRRYISIFLISFIALLSSNIYAGTVKDDSNIQTIIHLLDYLSKDYPAAVKDGVIVNEGEYLEMKEFSETILSLSQNLELSLTQANQIQSDLIDLRAYVLNKVSHQKIKEVTSKVKWAIINFTEFEISPPNWPNIDNGKKLFLTNCIQCHGASGNGQGKLAMGLNPAPTNFLIDTLMREVSPFQAYNTIKLGVEGTAMQSFGMLSDKEVWDLSFYIKSLRFNASSADSLGLKEIFNKISNEVSLKDVATLSDKELIQKLGYEDSVTYKKLKALRIFSLEKASTDNSLVVARNYLNAVLLDYKAGNKKSARQNALNAYLEGIEPVEVRLKANDPEFTSQLEQQMMAVRQAIESSKSISTVQAEIADAVSMIDRADQLMRDTKLNYWLSFFLAASIMLREGLEAFLIIALILALIKTSGTKKALPYVHGGWIMAILTGIAGWFLSDWIIGISGKNREIMEGLISLVAVIVLAFVGFWLHNHSHSKKWKEFIEKKIGKQLRGEKMFGLAVFSFMVVFREAFESILFLQAISLETKTGDGSSIGLGVIAAFGLIALLAVIFVKYSKRIPVRQLFRYSAWVITLLAIILIGKGIHAVQEAGWVSVTSFPISLKIDWLGVYPTNETLMAQVVLLGFLLLLYYVSNHRNRAIQVK</sequence>
<accession>A0A4Q0PL70</accession>
<dbReference type="Proteomes" id="UP000290608">
    <property type="component" value="Unassembled WGS sequence"/>
</dbReference>
<evidence type="ECO:0000256" key="2">
    <source>
        <dbReference type="ARBA" id="ARBA00008333"/>
    </source>
</evidence>
<feature type="transmembrane region" description="Helical" evidence="10">
    <location>
        <begin position="623"/>
        <end position="640"/>
    </location>
</feature>
<dbReference type="Gene3D" id="1.10.760.10">
    <property type="entry name" value="Cytochrome c-like domain"/>
    <property type="match status" value="1"/>
</dbReference>
<dbReference type="GO" id="GO:0015093">
    <property type="term" value="F:ferrous iron transmembrane transporter activity"/>
    <property type="evidence" value="ECO:0007669"/>
    <property type="project" value="TreeGrafter"/>
</dbReference>
<dbReference type="PROSITE" id="PS51007">
    <property type="entry name" value="CYTC"/>
    <property type="match status" value="1"/>
</dbReference>
<feature type="transmembrane region" description="Helical" evidence="10">
    <location>
        <begin position="426"/>
        <end position="449"/>
    </location>
</feature>
<comment type="subcellular location">
    <subcellularLocation>
        <location evidence="1">Membrane</location>
        <topology evidence="1">Multi-pass membrane protein</topology>
    </subcellularLocation>
</comment>
<dbReference type="Pfam" id="PF00034">
    <property type="entry name" value="Cytochrom_C"/>
    <property type="match status" value="1"/>
</dbReference>
<dbReference type="STRING" id="1122159.SAMN02745246_02317"/>
<dbReference type="GO" id="GO:0020037">
    <property type="term" value="F:heme binding"/>
    <property type="evidence" value="ECO:0007669"/>
    <property type="project" value="InterPro"/>
</dbReference>
<feature type="transmembrane region" description="Helical" evidence="10">
    <location>
        <begin position="541"/>
        <end position="562"/>
    </location>
</feature>
<evidence type="ECO:0000313" key="12">
    <source>
        <dbReference type="EMBL" id="RXG29241.1"/>
    </source>
</evidence>
<keyword evidence="8 10" id="KW-0472">Membrane</keyword>
<evidence type="ECO:0000256" key="1">
    <source>
        <dbReference type="ARBA" id="ARBA00004141"/>
    </source>
</evidence>
<evidence type="ECO:0000256" key="3">
    <source>
        <dbReference type="ARBA" id="ARBA00022617"/>
    </source>
</evidence>
<evidence type="ECO:0000313" key="13">
    <source>
        <dbReference type="Proteomes" id="UP000290608"/>
    </source>
</evidence>
<keyword evidence="6 10" id="KW-1133">Transmembrane helix</keyword>
<evidence type="ECO:0000256" key="6">
    <source>
        <dbReference type="ARBA" id="ARBA00022989"/>
    </source>
</evidence>
<comment type="similarity">
    <text evidence="2">Belongs to the oxidase-dependent Fe transporter (OFeT) (TC 9.A.10.1) family.</text>
</comment>
<dbReference type="InterPro" id="IPR009056">
    <property type="entry name" value="Cyt_c-like_dom"/>
</dbReference>
<dbReference type="GO" id="GO:0046872">
    <property type="term" value="F:metal ion binding"/>
    <property type="evidence" value="ECO:0007669"/>
    <property type="project" value="UniProtKB-KW"/>
</dbReference>
<dbReference type="EMBL" id="QOVL01000009">
    <property type="protein sequence ID" value="RXG29241.1"/>
    <property type="molecule type" value="Genomic_DNA"/>
</dbReference>
<evidence type="ECO:0000256" key="5">
    <source>
        <dbReference type="ARBA" id="ARBA00022723"/>
    </source>
</evidence>
<evidence type="ECO:0000256" key="10">
    <source>
        <dbReference type="SAM" id="Phobius"/>
    </source>
</evidence>
<feature type="transmembrane region" description="Helical" evidence="10">
    <location>
        <begin position="504"/>
        <end position="529"/>
    </location>
</feature>
<proteinExistence type="inferred from homology"/>
<name>A0A4Q0PL70_9FLAO</name>
<feature type="transmembrane region" description="Helical" evidence="10">
    <location>
        <begin position="461"/>
        <end position="478"/>
    </location>
</feature>
<dbReference type="SUPFAM" id="SSF46626">
    <property type="entry name" value="Cytochrome c"/>
    <property type="match status" value="1"/>
</dbReference>
<feature type="transmembrane region" description="Helical" evidence="10">
    <location>
        <begin position="386"/>
        <end position="414"/>
    </location>
</feature>